<evidence type="ECO:0000256" key="3">
    <source>
        <dbReference type="ARBA" id="ARBA00022617"/>
    </source>
</evidence>
<evidence type="ECO:0000256" key="2">
    <source>
        <dbReference type="ARBA" id="ARBA00022475"/>
    </source>
</evidence>
<keyword evidence="6" id="KW-0677">Repeat</keyword>
<evidence type="ECO:0000313" key="11">
    <source>
        <dbReference type="EMBL" id="EKV26242.1"/>
    </source>
</evidence>
<dbReference type="eggNOG" id="COG2010">
    <property type="taxonomic scope" value="Bacteria"/>
</dbReference>
<dbReference type="PATRIC" id="fig|1238182.3.peg.4420"/>
<dbReference type="PANTHER" id="PTHR35008:SF8">
    <property type="entry name" value="ALCOHOL DEHYDROGENASE CYTOCHROME C SUBUNIT"/>
    <property type="match status" value="1"/>
</dbReference>
<dbReference type="EMBL" id="ANHY01000034">
    <property type="protein sequence ID" value="EKV26242.1"/>
    <property type="molecule type" value="Genomic_DNA"/>
</dbReference>
<dbReference type="InterPro" id="IPR009056">
    <property type="entry name" value="Cyt_c-like_dom"/>
</dbReference>
<evidence type="ECO:0000256" key="6">
    <source>
        <dbReference type="ARBA" id="ARBA00022737"/>
    </source>
</evidence>
<proteinExistence type="predicted"/>
<keyword evidence="4 9" id="KW-0479">Metal-binding</keyword>
<dbReference type="GO" id="GO:0016614">
    <property type="term" value="F:oxidoreductase activity, acting on CH-OH group of donors"/>
    <property type="evidence" value="ECO:0007669"/>
    <property type="project" value="InterPro"/>
</dbReference>
<dbReference type="InterPro" id="IPR014353">
    <property type="entry name" value="Membr-bd_ADH_cyt_c"/>
</dbReference>
<reference evidence="11 12" key="1">
    <citation type="journal article" date="2013" name="Genome Announc.">
        <title>Draft Genome Sequence of an Alphaproteobacterium, Caenispirillum salinarum AK4(T), Isolated from a Solar Saltern.</title>
        <authorList>
            <person name="Khatri I."/>
            <person name="Singh A."/>
            <person name="Korpole S."/>
            <person name="Pinnaka A.K."/>
            <person name="Subramanian S."/>
        </authorList>
    </citation>
    <scope>NUCLEOTIDE SEQUENCE [LARGE SCALE GENOMIC DNA]</scope>
    <source>
        <strain evidence="11 12">AK4</strain>
    </source>
</reference>
<keyword evidence="5" id="KW-0732">Signal</keyword>
<keyword evidence="7 9" id="KW-0408">Iron</keyword>
<dbReference type="InterPro" id="IPR051459">
    <property type="entry name" value="Cytochrome_c-type_DH"/>
</dbReference>
<dbReference type="RefSeq" id="WP_009542860.1">
    <property type="nucleotide sequence ID" value="NZ_ANHY01000034.1"/>
</dbReference>
<evidence type="ECO:0000313" key="12">
    <source>
        <dbReference type="Proteomes" id="UP000009881"/>
    </source>
</evidence>
<protein>
    <submittedName>
        <fullName evidence="11">Putative diheme cytochrome c-553</fullName>
    </submittedName>
</protein>
<dbReference type="AlphaFoldDB" id="K9GMD8"/>
<dbReference type="GO" id="GO:0005506">
    <property type="term" value="F:iron ion binding"/>
    <property type="evidence" value="ECO:0007669"/>
    <property type="project" value="InterPro"/>
</dbReference>
<dbReference type="SUPFAM" id="SSF46626">
    <property type="entry name" value="Cytochrome c"/>
    <property type="match status" value="2"/>
</dbReference>
<sequence length="304" mass="31948">MHLRKPLLAGLAVIAVGLALVGGFGVLQSAVPNAEPATFPEGDPKRGAYLARMSGCIGCHTDAENGGAPLAGGTAIETRFGSFVPPNVTQHPEAGIGDWTVADFARAVRQGVSPDGDPYYPAFPYAMYTRMSDQDVADLWAAFQTVAPAQGGRDGNDLTFPFSIREGLHVWRALKFEPQRFEPDPALSEAWNRGAYIVTGPGHCGACHTPRGLLGGRDDDRFLEGGSDGPGGAKVPAITPKALKVAGWTHDDLVTALRTGLTPDGDSLGSGMGEVVRDGTAWLNDADLEAIATYLLEPRNRNGG</sequence>
<comment type="subcellular location">
    <subcellularLocation>
        <location evidence="1">Cell membrane</location>
    </subcellularLocation>
</comment>
<dbReference type="GO" id="GO:0009055">
    <property type="term" value="F:electron transfer activity"/>
    <property type="evidence" value="ECO:0007669"/>
    <property type="project" value="InterPro"/>
</dbReference>
<dbReference type="Pfam" id="PF00034">
    <property type="entry name" value="Cytochrom_C"/>
    <property type="match status" value="2"/>
</dbReference>
<dbReference type="PANTHER" id="PTHR35008">
    <property type="entry name" value="BLL4482 PROTEIN-RELATED"/>
    <property type="match status" value="1"/>
</dbReference>
<feature type="domain" description="Cytochrome c" evidence="10">
    <location>
        <begin position="42"/>
        <end position="147"/>
    </location>
</feature>
<gene>
    <name evidence="11" type="ORF">C882_2869</name>
</gene>
<dbReference type="GO" id="GO:0020037">
    <property type="term" value="F:heme binding"/>
    <property type="evidence" value="ECO:0007669"/>
    <property type="project" value="InterPro"/>
</dbReference>
<keyword evidence="12" id="KW-1185">Reference proteome</keyword>
<evidence type="ECO:0000256" key="1">
    <source>
        <dbReference type="ARBA" id="ARBA00004236"/>
    </source>
</evidence>
<dbReference type="InterPro" id="IPR036909">
    <property type="entry name" value="Cyt_c-like_dom_sf"/>
</dbReference>
<keyword evidence="3 9" id="KW-0349">Heme</keyword>
<evidence type="ECO:0000256" key="8">
    <source>
        <dbReference type="ARBA" id="ARBA00023136"/>
    </source>
</evidence>
<keyword evidence="8" id="KW-0472">Membrane</keyword>
<name>K9GMD8_9PROT</name>
<evidence type="ECO:0000256" key="5">
    <source>
        <dbReference type="ARBA" id="ARBA00022729"/>
    </source>
</evidence>
<evidence type="ECO:0000256" key="9">
    <source>
        <dbReference type="PROSITE-ProRule" id="PRU00433"/>
    </source>
</evidence>
<accession>K9GMD8</accession>
<comment type="caution">
    <text evidence="11">The sequence shown here is derived from an EMBL/GenBank/DDBJ whole genome shotgun (WGS) entry which is preliminary data.</text>
</comment>
<organism evidence="11 12">
    <name type="scientific">Caenispirillum salinarum AK4</name>
    <dbReference type="NCBI Taxonomy" id="1238182"/>
    <lineage>
        <taxon>Bacteria</taxon>
        <taxon>Pseudomonadati</taxon>
        <taxon>Pseudomonadota</taxon>
        <taxon>Alphaproteobacteria</taxon>
        <taxon>Rhodospirillales</taxon>
        <taxon>Novispirillaceae</taxon>
        <taxon>Caenispirillum</taxon>
    </lineage>
</organism>
<feature type="domain" description="Cytochrome c" evidence="10">
    <location>
        <begin position="189"/>
        <end position="299"/>
    </location>
</feature>
<dbReference type="PIRSF" id="PIRSF000018">
    <property type="entry name" value="Mb_ADH_cyt_c"/>
    <property type="match status" value="1"/>
</dbReference>
<keyword evidence="2" id="KW-1003">Cell membrane</keyword>
<evidence type="ECO:0000256" key="7">
    <source>
        <dbReference type="ARBA" id="ARBA00023004"/>
    </source>
</evidence>
<dbReference type="Proteomes" id="UP000009881">
    <property type="component" value="Unassembled WGS sequence"/>
</dbReference>
<dbReference type="OrthoDB" id="9811281at2"/>
<dbReference type="STRING" id="1238182.C882_2869"/>
<dbReference type="PROSITE" id="PS51007">
    <property type="entry name" value="CYTC"/>
    <property type="match status" value="2"/>
</dbReference>
<evidence type="ECO:0000259" key="10">
    <source>
        <dbReference type="PROSITE" id="PS51007"/>
    </source>
</evidence>
<dbReference type="GO" id="GO:0005886">
    <property type="term" value="C:plasma membrane"/>
    <property type="evidence" value="ECO:0007669"/>
    <property type="project" value="UniProtKB-SubCell"/>
</dbReference>
<dbReference type="Gene3D" id="1.10.760.10">
    <property type="entry name" value="Cytochrome c-like domain"/>
    <property type="match status" value="2"/>
</dbReference>
<evidence type="ECO:0000256" key="4">
    <source>
        <dbReference type="ARBA" id="ARBA00022723"/>
    </source>
</evidence>